<reference evidence="2" key="2">
    <citation type="submission" date="2024-01" db="EMBL/GenBank/DDBJ databases">
        <authorList>
            <person name="He J."/>
            <person name="Wang M."/>
            <person name="Zheng J."/>
            <person name="Liu Z."/>
        </authorList>
    </citation>
    <scope>NUCLEOTIDE SEQUENCE</scope>
    <source>
        <strain evidence="2">ZL_2023a</strain>
        <tissue evidence="2">Muscle</tissue>
    </source>
</reference>
<protein>
    <recommendedName>
        <fullName evidence="4">Secreted protein</fullName>
    </recommendedName>
</protein>
<evidence type="ECO:0008006" key="4">
    <source>
        <dbReference type="Google" id="ProtNLM"/>
    </source>
</evidence>
<evidence type="ECO:0000313" key="2">
    <source>
        <dbReference type="EMBL" id="KAK8725045.1"/>
    </source>
</evidence>
<evidence type="ECO:0000313" key="3">
    <source>
        <dbReference type="Proteomes" id="UP001445076"/>
    </source>
</evidence>
<feature type="chain" id="PRO_5044717286" description="Secreted protein" evidence="1">
    <location>
        <begin position="24"/>
        <end position="137"/>
    </location>
</feature>
<keyword evidence="3" id="KW-1185">Reference proteome</keyword>
<dbReference type="EMBL" id="JARKIK010000084">
    <property type="protein sequence ID" value="KAK8725045.1"/>
    <property type="molecule type" value="Genomic_DNA"/>
</dbReference>
<organism evidence="2 3">
    <name type="scientific">Cherax quadricarinatus</name>
    <name type="common">Australian red claw crayfish</name>
    <dbReference type="NCBI Taxonomy" id="27406"/>
    <lineage>
        <taxon>Eukaryota</taxon>
        <taxon>Metazoa</taxon>
        <taxon>Ecdysozoa</taxon>
        <taxon>Arthropoda</taxon>
        <taxon>Crustacea</taxon>
        <taxon>Multicrustacea</taxon>
        <taxon>Malacostraca</taxon>
        <taxon>Eumalacostraca</taxon>
        <taxon>Eucarida</taxon>
        <taxon>Decapoda</taxon>
        <taxon>Pleocyemata</taxon>
        <taxon>Astacidea</taxon>
        <taxon>Parastacoidea</taxon>
        <taxon>Parastacidae</taxon>
        <taxon>Cherax</taxon>
    </lineage>
</organism>
<feature type="signal peptide" evidence="1">
    <location>
        <begin position="1"/>
        <end position="23"/>
    </location>
</feature>
<dbReference type="AlphaFoldDB" id="A0AAW0W7U8"/>
<dbReference type="Proteomes" id="UP001445076">
    <property type="component" value="Unassembled WGS sequence"/>
</dbReference>
<dbReference type="EMBL" id="JARKIK010000084">
    <property type="protein sequence ID" value="KAK8725042.1"/>
    <property type="molecule type" value="Genomic_DNA"/>
</dbReference>
<reference evidence="2 3" key="1">
    <citation type="journal article" date="2024" name="BMC Genomics">
        <title>Genome assembly of redclaw crayfish (Cherax quadricarinatus) provides insights into its immune adaptation and hypoxia tolerance.</title>
        <authorList>
            <person name="Liu Z."/>
            <person name="Zheng J."/>
            <person name="Li H."/>
            <person name="Fang K."/>
            <person name="Wang S."/>
            <person name="He J."/>
            <person name="Zhou D."/>
            <person name="Weng S."/>
            <person name="Chi M."/>
            <person name="Gu Z."/>
            <person name="He J."/>
            <person name="Li F."/>
            <person name="Wang M."/>
        </authorList>
    </citation>
    <scope>NUCLEOTIDE SEQUENCE [LARGE SCALE GENOMIC DNA]</scope>
    <source>
        <strain evidence="2">ZL_2023a</strain>
    </source>
</reference>
<accession>A0AAW0W7U8</accession>
<gene>
    <name evidence="2" type="ORF">OTU49_011039</name>
</gene>
<keyword evidence="1" id="KW-0732">Signal</keyword>
<comment type="caution">
    <text evidence="2">The sequence shown here is derived from an EMBL/GenBank/DDBJ whole genome shotgun (WGS) entry which is preliminary data.</text>
</comment>
<evidence type="ECO:0000256" key="1">
    <source>
        <dbReference type="SAM" id="SignalP"/>
    </source>
</evidence>
<proteinExistence type="predicted"/>
<sequence length="137" mass="15408">MVLSMCSFHLLFAWRAATQTVQALNFHLIQNSFVSPPPAVTALGRACTSSLLTLPGTSGSLNCFYLTFCIEFLYICKYFSQFYHFKEFVQGWLDFEWCNMCCVISILSKFHHNPQSTAIAELVPPSLPHSPVCPCIS</sequence>
<name>A0AAW0W7U8_CHEQU</name>
<dbReference type="EMBL" id="JARKIK010000084">
    <property type="protein sequence ID" value="KAK8725046.1"/>
    <property type="molecule type" value="Genomic_DNA"/>
</dbReference>